<sequence>MNREDTLQTSLSKILRETKFIGISMILSLVIGSGAAIVHMEFGILSSILIVPCVGLTIFTYMTILSICKRKGTNHFALMLIMIGFFFVLTILIR</sequence>
<accession>A0A7H0Y236</accession>
<keyword evidence="1" id="KW-0472">Membrane</keyword>
<protein>
    <submittedName>
        <fullName evidence="2">Uncharacterized protein</fullName>
    </submittedName>
</protein>
<dbReference type="AlphaFoldDB" id="A0A7H0Y236"/>
<dbReference type="RefSeq" id="WP_190297054.1">
    <property type="nucleotide sequence ID" value="NZ_CP061172.1"/>
</dbReference>
<organism evidence="2 3">
    <name type="scientific">Paenibacillus peoriae</name>
    <dbReference type="NCBI Taxonomy" id="59893"/>
    <lineage>
        <taxon>Bacteria</taxon>
        <taxon>Bacillati</taxon>
        <taxon>Bacillota</taxon>
        <taxon>Bacilli</taxon>
        <taxon>Bacillales</taxon>
        <taxon>Paenibacillaceae</taxon>
        <taxon>Paenibacillus</taxon>
    </lineage>
</organism>
<evidence type="ECO:0000313" key="2">
    <source>
        <dbReference type="EMBL" id="QNR65144.1"/>
    </source>
</evidence>
<proteinExistence type="predicted"/>
<name>A0A7H0Y236_9BACL</name>
<dbReference type="Proteomes" id="UP000516384">
    <property type="component" value="Chromosome"/>
</dbReference>
<evidence type="ECO:0000256" key="1">
    <source>
        <dbReference type="SAM" id="Phobius"/>
    </source>
</evidence>
<keyword evidence="1" id="KW-1133">Transmembrane helix</keyword>
<feature type="transmembrane region" description="Helical" evidence="1">
    <location>
        <begin position="76"/>
        <end position="93"/>
    </location>
</feature>
<gene>
    <name evidence="2" type="ORF">IAQ67_14595</name>
</gene>
<evidence type="ECO:0000313" key="3">
    <source>
        <dbReference type="Proteomes" id="UP000516384"/>
    </source>
</evidence>
<dbReference type="EMBL" id="CP061172">
    <property type="protein sequence ID" value="QNR65144.1"/>
    <property type="molecule type" value="Genomic_DNA"/>
</dbReference>
<reference evidence="2 3" key="1">
    <citation type="submission" date="2020-09" db="EMBL/GenBank/DDBJ databases">
        <title>Characterization of Paenibacillus peoriae strain ZF390 with broad-spectrum antimicrobial activity as a potential biocontrol agent.</title>
        <authorList>
            <person name="Li L."/>
            <person name="Zhao Y."/>
            <person name="Li B."/>
            <person name="Xie X."/>
        </authorList>
    </citation>
    <scope>NUCLEOTIDE SEQUENCE [LARGE SCALE GENOMIC DNA]</scope>
    <source>
        <strain evidence="2 3">ZF390</strain>
    </source>
</reference>
<feature type="transmembrane region" description="Helical" evidence="1">
    <location>
        <begin position="20"/>
        <end position="38"/>
    </location>
</feature>
<keyword evidence="1" id="KW-0812">Transmembrane</keyword>
<feature type="transmembrane region" description="Helical" evidence="1">
    <location>
        <begin position="44"/>
        <end position="64"/>
    </location>
</feature>